<name>A0ABT6PGC9_9PSEU</name>
<protein>
    <recommendedName>
        <fullName evidence="3">IclR-ED domain-containing protein</fullName>
    </recommendedName>
</protein>
<reference evidence="1 2" key="1">
    <citation type="submission" date="2023-04" db="EMBL/GenBank/DDBJ databases">
        <title>Draft genome sequence of Saccharopolyspora sp. TS4A08 isolated from sweet potato rhizospheric soil.</title>
        <authorList>
            <person name="Suksaard P."/>
            <person name="Duangmal K."/>
        </authorList>
    </citation>
    <scope>NUCLEOTIDE SEQUENCE [LARGE SCALE GENOMIC DNA]</scope>
    <source>
        <strain evidence="1 2">TS4A08</strain>
    </source>
</reference>
<accession>A0ABT6PGC9</accession>
<evidence type="ECO:0000313" key="2">
    <source>
        <dbReference type="Proteomes" id="UP001237595"/>
    </source>
</evidence>
<gene>
    <name evidence="1" type="ORF">QFW96_00070</name>
</gene>
<organism evidence="1 2">
    <name type="scientific">Saccharopolyspora ipomoeae</name>
    <dbReference type="NCBI Taxonomy" id="3042027"/>
    <lineage>
        <taxon>Bacteria</taxon>
        <taxon>Bacillati</taxon>
        <taxon>Actinomycetota</taxon>
        <taxon>Actinomycetes</taxon>
        <taxon>Pseudonocardiales</taxon>
        <taxon>Pseudonocardiaceae</taxon>
        <taxon>Saccharopolyspora</taxon>
    </lineage>
</organism>
<evidence type="ECO:0008006" key="3">
    <source>
        <dbReference type="Google" id="ProtNLM"/>
    </source>
</evidence>
<sequence>MVLGDVRLLQRCRSRTRRCPYAESVGGIVTPRLGRKLQAAVIAIGSAVENVHGDRCEPAELEVLARVCDEAARALREEGAQVEGVS</sequence>
<evidence type="ECO:0000313" key="1">
    <source>
        <dbReference type="EMBL" id="MDI2026977.1"/>
    </source>
</evidence>
<dbReference type="RefSeq" id="WP_281454033.1">
    <property type="nucleotide sequence ID" value="NZ_JASAOF010000001.1"/>
</dbReference>
<proteinExistence type="predicted"/>
<keyword evidence="2" id="KW-1185">Reference proteome</keyword>
<comment type="caution">
    <text evidence="1">The sequence shown here is derived from an EMBL/GenBank/DDBJ whole genome shotgun (WGS) entry which is preliminary data.</text>
</comment>
<dbReference type="Proteomes" id="UP001237595">
    <property type="component" value="Unassembled WGS sequence"/>
</dbReference>
<dbReference type="EMBL" id="JASAOF010000001">
    <property type="protein sequence ID" value="MDI2026977.1"/>
    <property type="molecule type" value="Genomic_DNA"/>
</dbReference>